<evidence type="ECO:0000313" key="5">
    <source>
        <dbReference type="Proteomes" id="UP001500962"/>
    </source>
</evidence>
<dbReference type="SUPFAM" id="SSF63380">
    <property type="entry name" value="Riboflavin synthase domain-like"/>
    <property type="match status" value="1"/>
</dbReference>
<sequence>MSPKRIAEAEADEAEIENQRATITERAAMDRQRGDEIGNVLDTDRETLVERAEVDDRPGDVVDDRESWDEAIEQLAATGEESMADAMATKVDTLRGRAEREHPSLLRLRFRPEESFEFVPGQYARISYEAEEPRVYSIASSPNRDELELCIRRVPDGELTPDLCDRTAEGDELFLRGPYGDEFMLQDPSERDLVFIATGTGAAPFKSMIEYTFEEDRDEFEGHERDVWLFLGASWKDDLPYREEFLTLADENPNFYPVFTCSREEYLGDWDGETEYVQHTLLKYLAPDCVDIDGLPPEVAEFVGGETKTGVEARIDPKNAEVYVCGIGAMCESVREVVEPLGVPDLYYEEESYG</sequence>
<dbReference type="Gene3D" id="2.40.30.10">
    <property type="entry name" value="Translation factors"/>
    <property type="match status" value="1"/>
</dbReference>
<organism evidence="2 5">
    <name type="scientific">Halococcus dombrowskii</name>
    <dbReference type="NCBI Taxonomy" id="179637"/>
    <lineage>
        <taxon>Archaea</taxon>
        <taxon>Methanobacteriati</taxon>
        <taxon>Methanobacteriota</taxon>
        <taxon>Stenosarchaea group</taxon>
        <taxon>Halobacteria</taxon>
        <taxon>Halobacteriales</taxon>
        <taxon>Halococcaceae</taxon>
        <taxon>Halococcus</taxon>
    </lineage>
</organism>
<dbReference type="KEGG" id="hdo:MUK72_01160"/>
<dbReference type="EMBL" id="BAAADN010000089">
    <property type="protein sequence ID" value="GAA0476344.1"/>
    <property type="molecule type" value="Genomic_DNA"/>
</dbReference>
<keyword evidence="4" id="KW-1185">Reference proteome</keyword>
<dbReference type="PANTHER" id="PTHR47354:SF5">
    <property type="entry name" value="PROTEIN RFBI"/>
    <property type="match status" value="1"/>
</dbReference>
<dbReference type="AlphaFoldDB" id="A0AAV3SLH3"/>
<dbReference type="InterPro" id="IPR001709">
    <property type="entry name" value="Flavoprot_Pyr_Nucl_cyt_Rdtase"/>
</dbReference>
<dbReference type="PROSITE" id="PS51384">
    <property type="entry name" value="FAD_FR"/>
    <property type="match status" value="1"/>
</dbReference>
<evidence type="ECO:0000259" key="1">
    <source>
        <dbReference type="PROSITE" id="PS51384"/>
    </source>
</evidence>
<dbReference type="PRINTS" id="PR00371">
    <property type="entry name" value="FPNCR"/>
</dbReference>
<dbReference type="Pfam" id="PF00970">
    <property type="entry name" value="FAD_binding_6"/>
    <property type="match status" value="1"/>
</dbReference>
<evidence type="ECO:0000313" key="3">
    <source>
        <dbReference type="EMBL" id="UOO95335.1"/>
    </source>
</evidence>
<proteinExistence type="predicted"/>
<dbReference type="EMBL" id="CP095005">
    <property type="protein sequence ID" value="UOO95335.1"/>
    <property type="molecule type" value="Genomic_DNA"/>
</dbReference>
<dbReference type="GeneID" id="71760414"/>
<dbReference type="InterPro" id="IPR039261">
    <property type="entry name" value="FNR_nucleotide-bd"/>
</dbReference>
<accession>A0AAV3SLH3</accession>
<dbReference type="PANTHER" id="PTHR47354">
    <property type="entry name" value="NADH OXIDOREDUCTASE HCR"/>
    <property type="match status" value="1"/>
</dbReference>
<dbReference type="RefSeq" id="WP_244702954.1">
    <property type="nucleotide sequence ID" value="NZ_BAAADN010000089.1"/>
</dbReference>
<dbReference type="Proteomes" id="UP000830542">
    <property type="component" value="Chromosome"/>
</dbReference>
<feature type="domain" description="FAD-binding FR-type" evidence="1">
    <location>
        <begin position="81"/>
        <end position="185"/>
    </location>
</feature>
<evidence type="ECO:0000313" key="2">
    <source>
        <dbReference type="EMBL" id="GAA0476344.1"/>
    </source>
</evidence>
<dbReference type="InterPro" id="IPR017938">
    <property type="entry name" value="Riboflavin_synthase-like_b-brl"/>
</dbReference>
<dbReference type="PRINTS" id="PR00410">
    <property type="entry name" value="PHEHYDRXLASE"/>
</dbReference>
<dbReference type="SUPFAM" id="SSF52343">
    <property type="entry name" value="Ferredoxin reductase-like, C-terminal NADP-linked domain"/>
    <property type="match status" value="1"/>
</dbReference>
<dbReference type="InterPro" id="IPR001433">
    <property type="entry name" value="OxRdtase_FAD/NAD-bd"/>
</dbReference>
<dbReference type="InterPro" id="IPR008333">
    <property type="entry name" value="Cbr1-like_FAD-bd_dom"/>
</dbReference>
<evidence type="ECO:0000313" key="4">
    <source>
        <dbReference type="Proteomes" id="UP000830542"/>
    </source>
</evidence>
<dbReference type="Gene3D" id="3.40.50.80">
    <property type="entry name" value="Nucleotide-binding domain of ferredoxin-NADP reductase (FNR) module"/>
    <property type="match status" value="1"/>
</dbReference>
<protein>
    <submittedName>
        <fullName evidence="3">FAD-binding oxidoreductase</fullName>
    </submittedName>
</protein>
<dbReference type="Pfam" id="PF00175">
    <property type="entry name" value="NAD_binding_1"/>
    <property type="match status" value="1"/>
</dbReference>
<gene>
    <name evidence="2" type="ORF">GCM10008985_35780</name>
    <name evidence="3" type="ORF">MUK72_01160</name>
</gene>
<reference evidence="3" key="2">
    <citation type="submission" date="2022-04" db="EMBL/GenBank/DDBJ databases">
        <title>Sequencing and genomic assembly of Halococcus dombrowskii.</title>
        <authorList>
            <person name="Lim S.W."/>
            <person name="MacLea K.S."/>
        </authorList>
    </citation>
    <scope>NUCLEOTIDE SEQUENCE</scope>
    <source>
        <strain evidence="3">H4</strain>
    </source>
</reference>
<reference evidence="2" key="3">
    <citation type="submission" date="2023-12" db="EMBL/GenBank/DDBJ databases">
        <authorList>
            <person name="Sun Q."/>
            <person name="Inoue M."/>
        </authorList>
    </citation>
    <scope>NUCLEOTIDE SEQUENCE</scope>
    <source>
        <strain evidence="2">JCM 12289</strain>
    </source>
</reference>
<dbReference type="InterPro" id="IPR050415">
    <property type="entry name" value="MRET"/>
</dbReference>
<name>A0AAV3SLH3_HALDO</name>
<dbReference type="InterPro" id="IPR017927">
    <property type="entry name" value="FAD-bd_FR_type"/>
</dbReference>
<dbReference type="Proteomes" id="UP001500962">
    <property type="component" value="Unassembled WGS sequence"/>
</dbReference>
<dbReference type="GO" id="GO:0016491">
    <property type="term" value="F:oxidoreductase activity"/>
    <property type="evidence" value="ECO:0007669"/>
    <property type="project" value="InterPro"/>
</dbReference>
<reference evidence="2" key="1">
    <citation type="journal article" date="2014" name="Int. J. Syst. Evol. Microbiol.">
        <title>Complete genome sequence of Corynebacterium casei LMG S-19264T (=DSM 44701T), isolated from a smear-ripened cheese.</title>
        <authorList>
            <consortium name="US DOE Joint Genome Institute (JGI-PGF)"/>
            <person name="Walter F."/>
            <person name="Albersmeier A."/>
            <person name="Kalinowski J."/>
            <person name="Ruckert C."/>
        </authorList>
    </citation>
    <scope>NUCLEOTIDE SEQUENCE</scope>
    <source>
        <strain evidence="2">JCM 12289</strain>
    </source>
</reference>